<reference evidence="3" key="1">
    <citation type="submission" date="2020-09" db="EMBL/GenBank/DDBJ databases">
        <title>Whole genome shotgun sequence of Streptomyces xanthophaeus NBRC 12829.</title>
        <authorList>
            <person name="Komaki H."/>
            <person name="Tamura T."/>
        </authorList>
    </citation>
    <scope>NUCLEOTIDE SEQUENCE</scope>
    <source>
        <strain evidence="3">NBRC 12829</strain>
    </source>
</reference>
<keyword evidence="2" id="KW-0812">Transmembrane</keyword>
<feature type="compositionally biased region" description="Gly residues" evidence="1">
    <location>
        <begin position="21"/>
        <end position="48"/>
    </location>
</feature>
<dbReference type="InterPro" id="IPR010699">
    <property type="entry name" value="DUF1275"/>
</dbReference>
<protein>
    <recommendedName>
        <fullName evidence="5">DUF1275 domain-containing protein</fullName>
    </recommendedName>
</protein>
<evidence type="ECO:0000313" key="3">
    <source>
        <dbReference type="EMBL" id="GHI85658.1"/>
    </source>
</evidence>
<keyword evidence="2" id="KW-1133">Transmembrane helix</keyword>
<dbReference type="PANTHER" id="PTHR37314:SF4">
    <property type="entry name" value="UPF0700 TRANSMEMBRANE PROTEIN YOAK"/>
    <property type="match status" value="1"/>
</dbReference>
<accession>A0A919H2T0</accession>
<keyword evidence="4" id="KW-1185">Reference proteome</keyword>
<dbReference type="AlphaFoldDB" id="A0A919H2T0"/>
<dbReference type="Pfam" id="PF06912">
    <property type="entry name" value="DUF1275"/>
    <property type="match status" value="1"/>
</dbReference>
<dbReference type="RefSeq" id="WP_063768416.1">
    <property type="nucleotide sequence ID" value="NZ_BNEE01000006.1"/>
</dbReference>
<dbReference type="PANTHER" id="PTHR37314">
    <property type="entry name" value="SLR0142 PROTEIN"/>
    <property type="match status" value="1"/>
</dbReference>
<dbReference type="Proteomes" id="UP000600026">
    <property type="component" value="Unassembled WGS sequence"/>
</dbReference>
<evidence type="ECO:0000313" key="4">
    <source>
        <dbReference type="Proteomes" id="UP000600026"/>
    </source>
</evidence>
<feature type="transmembrane region" description="Helical" evidence="2">
    <location>
        <begin position="215"/>
        <end position="233"/>
    </location>
</feature>
<feature type="transmembrane region" description="Helical" evidence="2">
    <location>
        <begin position="58"/>
        <end position="77"/>
    </location>
</feature>
<gene>
    <name evidence="3" type="ORF">Sxan_30220</name>
</gene>
<evidence type="ECO:0000256" key="2">
    <source>
        <dbReference type="SAM" id="Phobius"/>
    </source>
</evidence>
<feature type="transmembrane region" description="Helical" evidence="2">
    <location>
        <begin position="108"/>
        <end position="126"/>
    </location>
</feature>
<keyword evidence="2" id="KW-0472">Membrane</keyword>
<evidence type="ECO:0000256" key="1">
    <source>
        <dbReference type="SAM" id="MobiDB-lite"/>
    </source>
</evidence>
<comment type="caution">
    <text evidence="3">The sequence shown here is derived from an EMBL/GenBank/DDBJ whole genome shotgun (WGS) entry which is preliminary data.</text>
</comment>
<feature type="transmembrane region" description="Helical" evidence="2">
    <location>
        <begin position="239"/>
        <end position="258"/>
    </location>
</feature>
<feature type="transmembrane region" description="Helical" evidence="2">
    <location>
        <begin position="166"/>
        <end position="187"/>
    </location>
</feature>
<sequence>MTPTARRGILRPLAALLFPAGPGGSGGQDGSGGTDGPGGPDGSGGPDGPDGVHGPHGVLPPLLVVLTFVSGLVDAVSFLGLDHVFVANMTGNVAFLGFALAGDRELSAPASLLALGAFLAGATAAGRLRRDRTAQWMFGPLVAAQAVLVAAALATTTAAAGAGQSAVVGLLALGMGLQNAVVHRLAVPDLTTTVVTRTLTGLAADPWGAASVRRLVSVGALLCGALAGGLLMLHHGARWALLAAVVLLVWVAVLGFRARTGISPGGRPGGRRPAR</sequence>
<feature type="region of interest" description="Disordered" evidence="1">
    <location>
        <begin position="21"/>
        <end position="54"/>
    </location>
</feature>
<evidence type="ECO:0008006" key="5">
    <source>
        <dbReference type="Google" id="ProtNLM"/>
    </source>
</evidence>
<dbReference type="EMBL" id="BNEE01000006">
    <property type="protein sequence ID" value="GHI85658.1"/>
    <property type="molecule type" value="Genomic_DNA"/>
</dbReference>
<proteinExistence type="predicted"/>
<name>A0A919H2T0_9ACTN</name>
<feature type="transmembrane region" description="Helical" evidence="2">
    <location>
        <begin position="138"/>
        <end position="160"/>
    </location>
</feature>
<feature type="transmembrane region" description="Helical" evidence="2">
    <location>
        <begin position="84"/>
        <end position="102"/>
    </location>
</feature>
<organism evidence="3 4">
    <name type="scientific">Streptomyces xanthophaeus</name>
    <dbReference type="NCBI Taxonomy" id="67385"/>
    <lineage>
        <taxon>Bacteria</taxon>
        <taxon>Bacillati</taxon>
        <taxon>Actinomycetota</taxon>
        <taxon>Actinomycetes</taxon>
        <taxon>Kitasatosporales</taxon>
        <taxon>Streptomycetaceae</taxon>
        <taxon>Streptomyces</taxon>
    </lineage>
</organism>